<evidence type="ECO:0000256" key="1">
    <source>
        <dbReference type="SAM" id="MobiDB-lite"/>
    </source>
</evidence>
<protein>
    <submittedName>
        <fullName evidence="2">Uncharacterized protein</fullName>
    </submittedName>
</protein>
<accession>A0ABQ5B224</accession>
<feature type="compositionally biased region" description="Basic and acidic residues" evidence="1">
    <location>
        <begin position="34"/>
        <end position="62"/>
    </location>
</feature>
<reference evidence="2" key="2">
    <citation type="submission" date="2022-01" db="EMBL/GenBank/DDBJ databases">
        <authorList>
            <person name="Yamashiro T."/>
            <person name="Shiraishi A."/>
            <person name="Satake H."/>
            <person name="Nakayama K."/>
        </authorList>
    </citation>
    <scope>NUCLEOTIDE SEQUENCE</scope>
</reference>
<dbReference type="Proteomes" id="UP001151760">
    <property type="component" value="Unassembled WGS sequence"/>
</dbReference>
<gene>
    <name evidence="2" type="ORF">Tco_0842260</name>
</gene>
<reference evidence="2" key="1">
    <citation type="journal article" date="2022" name="Int. J. Mol. Sci.">
        <title>Draft Genome of Tanacetum Coccineum: Genomic Comparison of Closely Related Tanacetum-Family Plants.</title>
        <authorList>
            <person name="Yamashiro T."/>
            <person name="Shiraishi A."/>
            <person name="Nakayama K."/>
            <person name="Satake H."/>
        </authorList>
    </citation>
    <scope>NUCLEOTIDE SEQUENCE</scope>
</reference>
<feature type="region of interest" description="Disordered" evidence="1">
    <location>
        <begin position="28"/>
        <end position="62"/>
    </location>
</feature>
<dbReference type="EMBL" id="BQNB010012780">
    <property type="protein sequence ID" value="GJT07798.1"/>
    <property type="molecule type" value="Genomic_DNA"/>
</dbReference>
<evidence type="ECO:0000313" key="2">
    <source>
        <dbReference type="EMBL" id="GJT07798.1"/>
    </source>
</evidence>
<organism evidence="2 3">
    <name type="scientific">Tanacetum coccineum</name>
    <dbReference type="NCBI Taxonomy" id="301880"/>
    <lineage>
        <taxon>Eukaryota</taxon>
        <taxon>Viridiplantae</taxon>
        <taxon>Streptophyta</taxon>
        <taxon>Embryophyta</taxon>
        <taxon>Tracheophyta</taxon>
        <taxon>Spermatophyta</taxon>
        <taxon>Magnoliopsida</taxon>
        <taxon>eudicotyledons</taxon>
        <taxon>Gunneridae</taxon>
        <taxon>Pentapetalae</taxon>
        <taxon>asterids</taxon>
        <taxon>campanulids</taxon>
        <taxon>Asterales</taxon>
        <taxon>Asteraceae</taxon>
        <taxon>Asteroideae</taxon>
        <taxon>Anthemideae</taxon>
        <taxon>Anthemidinae</taxon>
        <taxon>Tanacetum</taxon>
    </lineage>
</organism>
<evidence type="ECO:0000313" key="3">
    <source>
        <dbReference type="Proteomes" id="UP001151760"/>
    </source>
</evidence>
<keyword evidence="3" id="KW-1185">Reference proteome</keyword>
<sequence length="179" mass="19997">MPRNRLVLTKPKSSATIVTRQGILLEGGSPKAITDSRRRDAWNTGNKDKDNGRRSGKQEESKALVTLDGDGVDWGQSLQKMEQENFCFDGITAIQAQTQRLLLDQKIQMRVRDKAGLGYRDQMNKGVLSFENEVFGSLFHSRSSDIEDSLVNNRYAEGMHAVPPPMTGIYIPSGLDLRN</sequence>
<proteinExistence type="predicted"/>
<name>A0ABQ5B224_9ASTR</name>
<comment type="caution">
    <text evidence="2">The sequence shown here is derived from an EMBL/GenBank/DDBJ whole genome shotgun (WGS) entry which is preliminary data.</text>
</comment>